<accession>A0A497YHY4</accession>
<dbReference type="RefSeq" id="WP_121300474.1">
    <property type="nucleotide sequence ID" value="NZ_QBEW01000042.1"/>
</dbReference>
<evidence type="ECO:0000313" key="2">
    <source>
        <dbReference type="EMBL" id="RLJ86718.1"/>
    </source>
</evidence>
<feature type="transmembrane region" description="Helical" evidence="1">
    <location>
        <begin position="6"/>
        <end position="24"/>
    </location>
</feature>
<dbReference type="OrthoDB" id="2428425at2"/>
<dbReference type="EMBL" id="RCCP01000003">
    <property type="protein sequence ID" value="RLJ86718.1"/>
    <property type="molecule type" value="Genomic_DNA"/>
</dbReference>
<proteinExistence type="predicted"/>
<keyword evidence="3" id="KW-1185">Reference proteome</keyword>
<feature type="transmembrane region" description="Helical" evidence="1">
    <location>
        <begin position="103"/>
        <end position="126"/>
    </location>
</feature>
<keyword evidence="1" id="KW-1133">Transmembrane helix</keyword>
<dbReference type="Proteomes" id="UP000280791">
    <property type="component" value="Unassembled WGS sequence"/>
</dbReference>
<name>A0A497YHY4_9BACL</name>
<organism evidence="2 3">
    <name type="scientific">Planococcus citreus</name>
    <dbReference type="NCBI Taxonomy" id="1373"/>
    <lineage>
        <taxon>Bacteria</taxon>
        <taxon>Bacillati</taxon>
        <taxon>Bacillota</taxon>
        <taxon>Bacilli</taxon>
        <taxon>Bacillales</taxon>
        <taxon>Caryophanaceae</taxon>
        <taxon>Planococcus</taxon>
    </lineage>
</organism>
<evidence type="ECO:0000256" key="1">
    <source>
        <dbReference type="SAM" id="Phobius"/>
    </source>
</evidence>
<reference evidence="2 3" key="1">
    <citation type="submission" date="2018-10" db="EMBL/GenBank/DDBJ databases">
        <title>Genomic Encyclopedia of Type Strains, Phase IV (KMG-IV): sequencing the most valuable type-strain genomes for metagenomic binning, comparative biology and taxonomic classification.</title>
        <authorList>
            <person name="Goeker M."/>
        </authorList>
    </citation>
    <scope>NUCLEOTIDE SEQUENCE [LARGE SCALE GENOMIC DNA]</scope>
    <source>
        <strain evidence="2 3">DSM 20549</strain>
    </source>
</reference>
<keyword evidence="1" id="KW-0812">Transmembrane</keyword>
<feature type="transmembrane region" description="Helical" evidence="1">
    <location>
        <begin position="68"/>
        <end position="91"/>
    </location>
</feature>
<dbReference type="AlphaFoldDB" id="A0A497YHY4"/>
<sequence>MNPWPFLLISWGTLIAGNIALIVFFKKSTTTENKALFQTSATLLFAAVMYMAHAAYDVVYPNESFEHTIGLSLGLPLACIFFFSLMALGFMGLAEVKNQPRNLLTVTSLLSVTSLFLPFFFFILGATPLALAGWKLYKKIRK</sequence>
<protein>
    <submittedName>
        <fullName evidence="2">Uncharacterized protein</fullName>
    </submittedName>
</protein>
<gene>
    <name evidence="2" type="ORF">DFR62_2321</name>
</gene>
<feature type="transmembrane region" description="Helical" evidence="1">
    <location>
        <begin position="36"/>
        <end position="56"/>
    </location>
</feature>
<keyword evidence="1" id="KW-0472">Membrane</keyword>
<evidence type="ECO:0000313" key="3">
    <source>
        <dbReference type="Proteomes" id="UP000280791"/>
    </source>
</evidence>
<comment type="caution">
    <text evidence="2">The sequence shown here is derived from an EMBL/GenBank/DDBJ whole genome shotgun (WGS) entry which is preliminary data.</text>
</comment>